<organism evidence="2 3">
    <name type="scientific">Candidatus Enterocloster excrementipullorum</name>
    <dbReference type="NCBI Taxonomy" id="2838559"/>
    <lineage>
        <taxon>Bacteria</taxon>
        <taxon>Bacillati</taxon>
        <taxon>Bacillota</taxon>
        <taxon>Clostridia</taxon>
        <taxon>Lachnospirales</taxon>
        <taxon>Lachnospiraceae</taxon>
        <taxon>Enterocloster</taxon>
    </lineage>
</organism>
<evidence type="ECO:0000313" key="3">
    <source>
        <dbReference type="Proteomes" id="UP000823910"/>
    </source>
</evidence>
<sequence length="187" mass="20885">MERIPKPGEFYRHFKGGLYQVISLAEHTETGERLVVYQALYGTYGVYARPLDMFAGTVDREKYPGAGQMYRFEQVEPGEGAAAWGTAAARTAAIQSEAARIEKIPGPRPEEEPSSWLQEFLDTDSLEGKLALLKKAEGKVSQSEIDCIRLSLDLPPEPKGESREAQLAHIRSALLLMQKFDGSRLRR</sequence>
<dbReference type="EMBL" id="DWWT01000074">
    <property type="protein sequence ID" value="HJC07171.1"/>
    <property type="molecule type" value="Genomic_DNA"/>
</dbReference>
<gene>
    <name evidence="2" type="ORF">H9704_13680</name>
</gene>
<name>A0A9D2N2Z4_9FIRM</name>
<evidence type="ECO:0000313" key="2">
    <source>
        <dbReference type="EMBL" id="HJC07171.1"/>
    </source>
</evidence>
<dbReference type="InterPro" id="IPR037135">
    <property type="entry name" value="DUF1653-like_dom_sf"/>
</dbReference>
<reference evidence="2" key="1">
    <citation type="journal article" date="2021" name="PeerJ">
        <title>Extensive microbial diversity within the chicken gut microbiome revealed by metagenomics and culture.</title>
        <authorList>
            <person name="Gilroy R."/>
            <person name="Ravi A."/>
            <person name="Getino M."/>
            <person name="Pursley I."/>
            <person name="Horton D.L."/>
            <person name="Alikhan N.F."/>
            <person name="Baker D."/>
            <person name="Gharbi K."/>
            <person name="Hall N."/>
            <person name="Watson M."/>
            <person name="Adriaenssens E.M."/>
            <person name="Foster-Nyarko E."/>
            <person name="Jarju S."/>
            <person name="Secka A."/>
            <person name="Antonio M."/>
            <person name="Oren A."/>
            <person name="Chaudhuri R.R."/>
            <person name="La Ragione R."/>
            <person name="Hildebrand F."/>
            <person name="Pallen M.J."/>
        </authorList>
    </citation>
    <scope>NUCLEOTIDE SEQUENCE</scope>
    <source>
        <strain evidence="2">CHK180-15479</strain>
    </source>
</reference>
<dbReference type="Proteomes" id="UP000823910">
    <property type="component" value="Unassembled WGS sequence"/>
</dbReference>
<dbReference type="AlphaFoldDB" id="A0A9D2N2Z4"/>
<comment type="caution">
    <text evidence="2">The sequence shown here is derived from an EMBL/GenBank/DDBJ whole genome shotgun (WGS) entry which is preliminary data.</text>
</comment>
<reference evidence="2" key="2">
    <citation type="submission" date="2021-04" db="EMBL/GenBank/DDBJ databases">
        <authorList>
            <person name="Gilroy R."/>
        </authorList>
    </citation>
    <scope>NUCLEOTIDE SEQUENCE</scope>
    <source>
        <strain evidence="2">CHK180-15479</strain>
    </source>
</reference>
<evidence type="ECO:0000259" key="1">
    <source>
        <dbReference type="Pfam" id="PF07866"/>
    </source>
</evidence>
<accession>A0A9D2N2Z4</accession>
<feature type="domain" description="DUF1653" evidence="1">
    <location>
        <begin position="10"/>
        <end position="73"/>
    </location>
</feature>
<protein>
    <submittedName>
        <fullName evidence="2">DUF1653 domain-containing protein</fullName>
    </submittedName>
</protein>
<dbReference type="Gene3D" id="2.30.30.320">
    <property type="entry name" value="DUF1653-like domain"/>
    <property type="match status" value="1"/>
</dbReference>
<proteinExistence type="predicted"/>
<dbReference type="InterPro" id="IPR023387">
    <property type="entry name" value="DUF1653-like_dom"/>
</dbReference>
<dbReference type="Pfam" id="PF07866">
    <property type="entry name" value="DUF1653"/>
    <property type="match status" value="1"/>
</dbReference>